<evidence type="ECO:0000256" key="2">
    <source>
        <dbReference type="ARBA" id="ARBA00022679"/>
    </source>
</evidence>
<dbReference type="GO" id="GO:0032259">
    <property type="term" value="P:methylation"/>
    <property type="evidence" value="ECO:0007669"/>
    <property type="project" value="UniProtKB-KW"/>
</dbReference>
<accession>A0A812N3P8</accession>
<comment type="caution">
    <text evidence="3">The sequence shown here is derived from an EMBL/GenBank/DDBJ whole genome shotgun (WGS) entry which is preliminary data.</text>
</comment>
<dbReference type="GO" id="GO:0008168">
    <property type="term" value="F:methyltransferase activity"/>
    <property type="evidence" value="ECO:0007669"/>
    <property type="project" value="UniProtKB-KW"/>
</dbReference>
<evidence type="ECO:0000313" key="3">
    <source>
        <dbReference type="EMBL" id="CAE7274753.1"/>
    </source>
</evidence>
<keyword evidence="4" id="KW-1185">Reference proteome</keyword>
<dbReference type="Pfam" id="PF00145">
    <property type="entry name" value="DNA_methylase"/>
    <property type="match status" value="1"/>
</dbReference>
<reference evidence="3" key="1">
    <citation type="submission" date="2021-02" db="EMBL/GenBank/DDBJ databases">
        <authorList>
            <person name="Dougan E. K."/>
            <person name="Rhodes N."/>
            <person name="Thang M."/>
            <person name="Chan C."/>
        </authorList>
    </citation>
    <scope>NUCLEOTIDE SEQUENCE</scope>
</reference>
<name>A0A812N3P8_SYMPI</name>
<dbReference type="Proteomes" id="UP000649617">
    <property type="component" value="Unassembled WGS sequence"/>
</dbReference>
<gene>
    <name evidence="3" type="ORF">SPIL2461_LOCUS6103</name>
</gene>
<sequence>MCSGSGTAECARAVLQKTINESGLVDWDMDIRTVCQWEYEPKCWPVLRDMHDWGMGVLGRSERSPCLFGDIMDLNPSSVLHGASSYATKKRRVLESRMPIWCVCLAHHAPDDPYPLCAIPEKLDSGCSGLPCQDMSRAGLRMMSAGRTAPVYMTHAKFVLQKKIPLLTVECTPDLDMDMMYDLHSDRYQWYRLVTGPADVGHRALARQRVYCIGAHTELTTRLHDPTEVLNAVSARMKHTVQTRVSDYLCASDYEVLLEAQQVAIRRKVPFKPRCLDLRYLLTS</sequence>
<proteinExistence type="predicted"/>
<dbReference type="OrthoDB" id="445419at2759"/>
<protein>
    <submittedName>
        <fullName evidence="3">Uncharacterized protein</fullName>
    </submittedName>
</protein>
<dbReference type="InterPro" id="IPR001525">
    <property type="entry name" value="C5_MeTfrase"/>
</dbReference>
<dbReference type="Gene3D" id="3.40.50.150">
    <property type="entry name" value="Vaccinia Virus protein VP39"/>
    <property type="match status" value="1"/>
</dbReference>
<evidence type="ECO:0000256" key="1">
    <source>
        <dbReference type="ARBA" id="ARBA00022603"/>
    </source>
</evidence>
<dbReference type="AlphaFoldDB" id="A0A812N3P8"/>
<keyword evidence="2" id="KW-0808">Transferase</keyword>
<dbReference type="EMBL" id="CAJNIZ010008995">
    <property type="protein sequence ID" value="CAE7274753.1"/>
    <property type="molecule type" value="Genomic_DNA"/>
</dbReference>
<organism evidence="3 4">
    <name type="scientific">Symbiodinium pilosum</name>
    <name type="common">Dinoflagellate</name>
    <dbReference type="NCBI Taxonomy" id="2952"/>
    <lineage>
        <taxon>Eukaryota</taxon>
        <taxon>Sar</taxon>
        <taxon>Alveolata</taxon>
        <taxon>Dinophyceae</taxon>
        <taxon>Suessiales</taxon>
        <taxon>Symbiodiniaceae</taxon>
        <taxon>Symbiodinium</taxon>
    </lineage>
</organism>
<dbReference type="InterPro" id="IPR029063">
    <property type="entry name" value="SAM-dependent_MTases_sf"/>
</dbReference>
<evidence type="ECO:0000313" key="4">
    <source>
        <dbReference type="Proteomes" id="UP000649617"/>
    </source>
</evidence>
<keyword evidence="1" id="KW-0489">Methyltransferase</keyword>
<dbReference type="SUPFAM" id="SSF53335">
    <property type="entry name" value="S-adenosyl-L-methionine-dependent methyltransferases"/>
    <property type="match status" value="1"/>
</dbReference>